<name>A0A0A2BBU3_PROMR</name>
<organism evidence="1 2">
    <name type="scientific">Prochlorococcus marinus str. MIT 9401</name>
    <dbReference type="NCBI Taxonomy" id="167551"/>
    <lineage>
        <taxon>Bacteria</taxon>
        <taxon>Bacillati</taxon>
        <taxon>Cyanobacteriota</taxon>
        <taxon>Cyanophyceae</taxon>
        <taxon>Synechococcales</taxon>
        <taxon>Prochlorococcaceae</taxon>
        <taxon>Prochlorococcus</taxon>
    </lineage>
</organism>
<dbReference type="Proteomes" id="UP000030481">
    <property type="component" value="Unassembled WGS sequence"/>
</dbReference>
<dbReference type="InterPro" id="IPR023214">
    <property type="entry name" value="HAD_sf"/>
</dbReference>
<dbReference type="GO" id="GO:0016787">
    <property type="term" value="F:hydrolase activity"/>
    <property type="evidence" value="ECO:0007669"/>
    <property type="project" value="UniProtKB-KW"/>
</dbReference>
<dbReference type="Gene3D" id="3.40.50.1000">
    <property type="entry name" value="HAD superfamily/HAD-like"/>
    <property type="match status" value="1"/>
</dbReference>
<comment type="caution">
    <text evidence="1">The sequence shown here is derived from an EMBL/GenBank/DDBJ whole genome shotgun (WGS) entry which is preliminary data.</text>
</comment>
<dbReference type="AlphaFoldDB" id="A0A0A2BBU3"/>
<dbReference type="InterPro" id="IPR036412">
    <property type="entry name" value="HAD-like_sf"/>
</dbReference>
<proteinExistence type="predicted"/>
<keyword evidence="1" id="KW-0378">Hydrolase</keyword>
<dbReference type="Gene3D" id="1.10.150.240">
    <property type="entry name" value="Putative phosphatase, domain 2"/>
    <property type="match status" value="1"/>
</dbReference>
<sequence>MHEYWHSSLLACEKYLNSPYISVDQALYKRVPNTFKEIRPWVKYGWEMVLIVHEIIKTENANKDLNKDNFIKNYHQNCQRILKDNSWIAEDLQKILDKSRNYQIDKNFKSWVNLHDPFFEVINFMYELKNKEIKTGIITTKGKVFAEKILKQLNIFPEFIFGYESGTKIKIAEKLTQNYEILGFIEDRKKTLLDIKQNSETSHIPCFLADWGYLKESDRFNLSNEIILINLSNLEELVAI</sequence>
<accession>A0A0A2BBU3</accession>
<dbReference type="SUPFAM" id="SSF56784">
    <property type="entry name" value="HAD-like"/>
    <property type="match status" value="1"/>
</dbReference>
<dbReference type="EMBL" id="JNAR01000005">
    <property type="protein sequence ID" value="KGG10260.1"/>
    <property type="molecule type" value="Genomic_DNA"/>
</dbReference>
<evidence type="ECO:0000313" key="1">
    <source>
        <dbReference type="EMBL" id="KGG10260.1"/>
    </source>
</evidence>
<reference evidence="2" key="1">
    <citation type="journal article" date="2014" name="Sci. Data">
        <title>Genomes of diverse isolates of the marine cyanobacterium Prochlorococcus.</title>
        <authorList>
            <person name="Biller S."/>
            <person name="Berube P."/>
            <person name="Thompson J."/>
            <person name="Kelly L."/>
            <person name="Roggensack S."/>
            <person name="Awad L."/>
            <person name="Roache-Johnson K."/>
            <person name="Ding H."/>
            <person name="Giovannoni S.J."/>
            <person name="Moore L.R."/>
            <person name="Chisholm S.W."/>
        </authorList>
    </citation>
    <scope>NUCLEOTIDE SEQUENCE [LARGE SCALE GENOMIC DNA]</scope>
</reference>
<dbReference type="InterPro" id="IPR023198">
    <property type="entry name" value="PGP-like_dom2"/>
</dbReference>
<protein>
    <submittedName>
        <fullName evidence="1">HAD hydrolase</fullName>
    </submittedName>
</protein>
<evidence type="ECO:0000313" key="2">
    <source>
        <dbReference type="Proteomes" id="UP000030481"/>
    </source>
</evidence>
<gene>
    <name evidence="1" type="ORF">EV01_0434</name>
</gene>